<dbReference type="Proteomes" id="UP000662939">
    <property type="component" value="Chromosome"/>
</dbReference>
<name>A0A895XE20_9ACTN</name>
<proteinExistence type="predicted"/>
<keyword evidence="4" id="KW-1185">Reference proteome</keyword>
<protein>
    <submittedName>
        <fullName evidence="3">Tyrosine-type recombinase/integrase</fullName>
    </submittedName>
</protein>
<dbReference type="GO" id="GO:0006310">
    <property type="term" value="P:DNA recombination"/>
    <property type="evidence" value="ECO:0007669"/>
    <property type="project" value="UniProtKB-KW"/>
</dbReference>
<dbReference type="GO" id="GO:0015074">
    <property type="term" value="P:DNA integration"/>
    <property type="evidence" value="ECO:0007669"/>
    <property type="project" value="InterPro"/>
</dbReference>
<dbReference type="Gene3D" id="1.10.443.10">
    <property type="entry name" value="Intergrase catalytic core"/>
    <property type="match status" value="1"/>
</dbReference>
<sequence>MLGNQLPEPLMALLREAKSEQPRDDELVCPAATGSPLRRTNFRKQIWRPSLVRAGLLGEVFEIGENQWEGVWRRDGEVFSEIFPSEYEAVATVALREEGGLRFHDLRHSYATWLVTAGVPVNIAQRLLGHAQASTTLNRYTHVIADDGDDVRNIFDG</sequence>
<dbReference type="EMBL" id="CP070496">
    <property type="protein sequence ID" value="QSB04061.1"/>
    <property type="molecule type" value="Genomic_DNA"/>
</dbReference>
<dbReference type="InterPro" id="IPR013762">
    <property type="entry name" value="Integrase-like_cat_sf"/>
</dbReference>
<organism evidence="3 4">
    <name type="scientific">Natronoglycomyces albus</name>
    <dbReference type="NCBI Taxonomy" id="2811108"/>
    <lineage>
        <taxon>Bacteria</taxon>
        <taxon>Bacillati</taxon>
        <taxon>Actinomycetota</taxon>
        <taxon>Actinomycetes</taxon>
        <taxon>Glycomycetales</taxon>
        <taxon>Glycomycetaceae</taxon>
        <taxon>Natronoglycomyces</taxon>
    </lineage>
</organism>
<gene>
    <name evidence="3" type="ORF">JQS30_09540</name>
</gene>
<dbReference type="Pfam" id="PF00589">
    <property type="entry name" value="Phage_integrase"/>
    <property type="match status" value="1"/>
</dbReference>
<keyword evidence="1" id="KW-0233">DNA recombination</keyword>
<dbReference type="KEGG" id="nav:JQS30_09540"/>
<dbReference type="InterPro" id="IPR011010">
    <property type="entry name" value="DNA_brk_join_enz"/>
</dbReference>
<evidence type="ECO:0000313" key="4">
    <source>
        <dbReference type="Proteomes" id="UP000662939"/>
    </source>
</evidence>
<evidence type="ECO:0000259" key="2">
    <source>
        <dbReference type="PROSITE" id="PS51898"/>
    </source>
</evidence>
<dbReference type="AlphaFoldDB" id="A0A895XE20"/>
<dbReference type="RefSeq" id="WP_213170060.1">
    <property type="nucleotide sequence ID" value="NZ_CP070496.1"/>
</dbReference>
<evidence type="ECO:0000313" key="3">
    <source>
        <dbReference type="EMBL" id="QSB04061.1"/>
    </source>
</evidence>
<reference evidence="3" key="1">
    <citation type="submission" date="2021-02" db="EMBL/GenBank/DDBJ databases">
        <title>Natronoglycomyces albus gen. nov., sp. nov, a haloalkaliphilic actinobacterium from a soda solonchak soil.</title>
        <authorList>
            <person name="Sorokin D.Y."/>
            <person name="Khijniak T.V."/>
            <person name="Zakharycheva A.P."/>
            <person name="Boueva O.V."/>
            <person name="Ariskina E.V."/>
            <person name="Hahnke R.L."/>
            <person name="Bunk B."/>
            <person name="Sproer C."/>
            <person name="Schumann P."/>
            <person name="Evtushenko L.I."/>
            <person name="Kublanov I.V."/>
        </authorList>
    </citation>
    <scope>NUCLEOTIDE SEQUENCE</scope>
    <source>
        <strain evidence="3">DSM 106290</strain>
    </source>
</reference>
<feature type="domain" description="Tyr recombinase" evidence="2">
    <location>
        <begin position="1"/>
        <end position="156"/>
    </location>
</feature>
<accession>A0A895XE20</accession>
<dbReference type="PROSITE" id="PS51898">
    <property type="entry name" value="TYR_RECOMBINASE"/>
    <property type="match status" value="1"/>
</dbReference>
<evidence type="ECO:0000256" key="1">
    <source>
        <dbReference type="ARBA" id="ARBA00023172"/>
    </source>
</evidence>
<dbReference type="SUPFAM" id="SSF56349">
    <property type="entry name" value="DNA breaking-rejoining enzymes"/>
    <property type="match status" value="1"/>
</dbReference>
<dbReference type="InterPro" id="IPR002104">
    <property type="entry name" value="Integrase_catalytic"/>
</dbReference>
<dbReference type="GO" id="GO:0003677">
    <property type="term" value="F:DNA binding"/>
    <property type="evidence" value="ECO:0007669"/>
    <property type="project" value="InterPro"/>
</dbReference>